<evidence type="ECO:0000313" key="2">
    <source>
        <dbReference type="EMBL" id="GHE79510.1"/>
    </source>
</evidence>
<dbReference type="PROSITE" id="PS51186">
    <property type="entry name" value="GNAT"/>
    <property type="match status" value="1"/>
</dbReference>
<dbReference type="Gene3D" id="3.40.630.30">
    <property type="match status" value="1"/>
</dbReference>
<dbReference type="Pfam" id="PF00583">
    <property type="entry name" value="Acetyltransf_1"/>
    <property type="match status" value="1"/>
</dbReference>
<dbReference type="SUPFAM" id="SSF55729">
    <property type="entry name" value="Acyl-CoA N-acyltransferases (Nat)"/>
    <property type="match status" value="1"/>
</dbReference>
<organism evidence="2 3">
    <name type="scientific">Streptomyces spiralis</name>
    <dbReference type="NCBI Taxonomy" id="66376"/>
    <lineage>
        <taxon>Bacteria</taxon>
        <taxon>Bacillati</taxon>
        <taxon>Actinomycetota</taxon>
        <taxon>Actinomycetes</taxon>
        <taxon>Kitasatosporales</taxon>
        <taxon>Streptomycetaceae</taxon>
        <taxon>Streptomyces</taxon>
    </lineage>
</organism>
<protein>
    <submittedName>
        <fullName evidence="2">N-acetyltransferase</fullName>
    </submittedName>
</protein>
<dbReference type="InterPro" id="IPR016181">
    <property type="entry name" value="Acyl_CoA_acyltransferase"/>
</dbReference>
<comment type="caution">
    <text evidence="2">The sequence shown here is derived from an EMBL/GenBank/DDBJ whole genome shotgun (WGS) entry which is preliminary data.</text>
</comment>
<dbReference type="GO" id="GO:0016747">
    <property type="term" value="F:acyltransferase activity, transferring groups other than amino-acyl groups"/>
    <property type="evidence" value="ECO:0007669"/>
    <property type="project" value="InterPro"/>
</dbReference>
<gene>
    <name evidence="2" type="ORF">GCM10014715_38420</name>
</gene>
<feature type="domain" description="N-acetyltransferase" evidence="1">
    <location>
        <begin position="5"/>
        <end position="160"/>
    </location>
</feature>
<accession>A0A919DUP1</accession>
<dbReference type="CDD" id="cd04301">
    <property type="entry name" value="NAT_SF"/>
    <property type="match status" value="1"/>
</dbReference>
<name>A0A919DUP1_9ACTN</name>
<sequence>MPPAVCVRRAGPGDLDGLGRMVLRCSAESIRDRMHGGTRRDDLLREMRDTVLHGDGTVLVAAERHRTVGCLELVRRAPGAPRAEMALLVEDDRQGRGIGTRLLDAVPACARSAGIAVVGFSVEAGNGRARRLLRHLPAGGLQWQWQQATLEATWHVGALR</sequence>
<reference evidence="2" key="2">
    <citation type="submission" date="2020-09" db="EMBL/GenBank/DDBJ databases">
        <authorList>
            <person name="Sun Q."/>
            <person name="Ohkuma M."/>
        </authorList>
    </citation>
    <scope>NUCLEOTIDE SEQUENCE</scope>
    <source>
        <strain evidence="2">JCM 3302</strain>
    </source>
</reference>
<dbReference type="Proteomes" id="UP000641386">
    <property type="component" value="Unassembled WGS sequence"/>
</dbReference>
<dbReference type="InterPro" id="IPR000182">
    <property type="entry name" value="GNAT_dom"/>
</dbReference>
<reference evidence="2" key="1">
    <citation type="journal article" date="2014" name="Int. J. Syst. Evol. Microbiol.">
        <title>Complete genome sequence of Corynebacterium casei LMG S-19264T (=DSM 44701T), isolated from a smear-ripened cheese.</title>
        <authorList>
            <consortium name="US DOE Joint Genome Institute (JGI-PGF)"/>
            <person name="Walter F."/>
            <person name="Albersmeier A."/>
            <person name="Kalinowski J."/>
            <person name="Ruckert C."/>
        </authorList>
    </citation>
    <scope>NUCLEOTIDE SEQUENCE</scope>
    <source>
        <strain evidence="2">JCM 3302</strain>
    </source>
</reference>
<dbReference type="EMBL" id="BNBC01000017">
    <property type="protein sequence ID" value="GHE79510.1"/>
    <property type="molecule type" value="Genomic_DNA"/>
</dbReference>
<evidence type="ECO:0000313" key="3">
    <source>
        <dbReference type="Proteomes" id="UP000641386"/>
    </source>
</evidence>
<proteinExistence type="predicted"/>
<evidence type="ECO:0000259" key="1">
    <source>
        <dbReference type="PROSITE" id="PS51186"/>
    </source>
</evidence>
<dbReference type="RefSeq" id="WP_078917159.1">
    <property type="nucleotide sequence ID" value="NZ_BNBC01000017.1"/>
</dbReference>
<dbReference type="AlphaFoldDB" id="A0A919DUP1"/>
<keyword evidence="3" id="KW-1185">Reference proteome</keyword>